<evidence type="ECO:0000256" key="2">
    <source>
        <dbReference type="ARBA" id="ARBA00022692"/>
    </source>
</evidence>
<dbReference type="Proteomes" id="UP000053328">
    <property type="component" value="Unassembled WGS sequence"/>
</dbReference>
<protein>
    <recommendedName>
        <fullName evidence="6">Major facilitator superfamily (MFS) profile domain-containing protein</fullName>
    </recommendedName>
</protein>
<dbReference type="GeneID" id="27338122"/>
<organism evidence="7 8">
    <name type="scientific">Exophiala spinifera</name>
    <dbReference type="NCBI Taxonomy" id="91928"/>
    <lineage>
        <taxon>Eukaryota</taxon>
        <taxon>Fungi</taxon>
        <taxon>Dikarya</taxon>
        <taxon>Ascomycota</taxon>
        <taxon>Pezizomycotina</taxon>
        <taxon>Eurotiomycetes</taxon>
        <taxon>Chaetothyriomycetidae</taxon>
        <taxon>Chaetothyriales</taxon>
        <taxon>Herpotrichiellaceae</taxon>
        <taxon>Exophiala</taxon>
    </lineage>
</organism>
<keyword evidence="8" id="KW-1185">Reference proteome</keyword>
<feature type="transmembrane region" description="Helical" evidence="5">
    <location>
        <begin position="433"/>
        <end position="452"/>
    </location>
</feature>
<feature type="transmembrane region" description="Helical" evidence="5">
    <location>
        <begin position="124"/>
        <end position="141"/>
    </location>
</feature>
<dbReference type="PROSITE" id="PS50850">
    <property type="entry name" value="MFS"/>
    <property type="match status" value="1"/>
</dbReference>
<dbReference type="InterPro" id="IPR020846">
    <property type="entry name" value="MFS_dom"/>
</dbReference>
<feature type="transmembrane region" description="Helical" evidence="5">
    <location>
        <begin position="400"/>
        <end position="421"/>
    </location>
</feature>
<dbReference type="InterPro" id="IPR036259">
    <property type="entry name" value="MFS_trans_sf"/>
</dbReference>
<dbReference type="OrthoDB" id="5215911at2759"/>
<dbReference type="InterPro" id="IPR011701">
    <property type="entry name" value="MFS"/>
</dbReference>
<evidence type="ECO:0000256" key="5">
    <source>
        <dbReference type="SAM" id="Phobius"/>
    </source>
</evidence>
<name>A0A0D2BFG9_9EURO</name>
<dbReference type="SUPFAM" id="SSF103473">
    <property type="entry name" value="MFS general substrate transporter"/>
    <property type="match status" value="1"/>
</dbReference>
<evidence type="ECO:0000313" key="7">
    <source>
        <dbReference type="EMBL" id="KIW10079.1"/>
    </source>
</evidence>
<gene>
    <name evidence="7" type="ORF">PV08_11039</name>
</gene>
<feature type="transmembrane region" description="Helical" evidence="5">
    <location>
        <begin position="210"/>
        <end position="232"/>
    </location>
</feature>
<proteinExistence type="predicted"/>
<dbReference type="AlphaFoldDB" id="A0A0D2BFG9"/>
<feature type="transmembrane region" description="Helical" evidence="5">
    <location>
        <begin position="464"/>
        <end position="484"/>
    </location>
</feature>
<feature type="transmembrane region" description="Helical" evidence="5">
    <location>
        <begin position="369"/>
        <end position="394"/>
    </location>
</feature>
<feature type="transmembrane region" description="Helical" evidence="5">
    <location>
        <begin position="95"/>
        <end position="112"/>
    </location>
</feature>
<feature type="domain" description="Major facilitator superfamily (MFS) profile" evidence="6">
    <location>
        <begin position="58"/>
        <end position="489"/>
    </location>
</feature>
<keyword evidence="3 5" id="KW-1133">Transmembrane helix</keyword>
<feature type="transmembrane region" description="Helical" evidence="5">
    <location>
        <begin position="183"/>
        <end position="204"/>
    </location>
</feature>
<evidence type="ECO:0000256" key="1">
    <source>
        <dbReference type="ARBA" id="ARBA00004141"/>
    </source>
</evidence>
<dbReference type="VEuPathDB" id="FungiDB:PV08_11039"/>
<keyword evidence="4 5" id="KW-0472">Membrane</keyword>
<evidence type="ECO:0000256" key="4">
    <source>
        <dbReference type="ARBA" id="ARBA00023136"/>
    </source>
</evidence>
<keyword evidence="2 5" id="KW-0812">Transmembrane</keyword>
<sequence>MEPATKVEVNHAETLAYPAPGTVLESKDSGVHDRVLVPQPTNDPNDPLNWSTFEKYSTHLTVCFFTTLATMNASNFTVAISPLSKEFHQSPTRTGYLVCFNVLLLGVGNAIWIPLMRVFGKRPVYLLALTLLIATNVWSFKTHSFNSLLAARILSGLASSAGDATVPSLVADMFFIHERGHCMMIFHLALSAGYFLGPLICAYITEGVGWRWTCGLIAISAGATLLVGIFTIRESSYRRETADVSLPASAYPPKASLLSWMSLTRGYRSDVSFFRVFFRTLSLAAYPPVAWSGLIIGVFVGWNIVVQLTSSHTFTKPPYGWPVGGLGLLSISGFIGAVIAFFLGGKLIDIIATRMTDANNGRREPEFRLPAIIIPAVIGPMGVLTFGLCVAHYTTWVGAAFGYGMQGFGLTAVSNIAVTYAVDSYHLLAGESLVVVFVIRNTIATILALYTINWQEASGIQNTFGEMVGIQYFFLLIVIPLYFYGKQIRAWTGRFGAMAELAHEV</sequence>
<reference evidence="7 8" key="1">
    <citation type="submission" date="2015-01" db="EMBL/GenBank/DDBJ databases">
        <title>The Genome Sequence of Exophiala spinifera CBS89968.</title>
        <authorList>
            <consortium name="The Broad Institute Genomics Platform"/>
            <person name="Cuomo C."/>
            <person name="de Hoog S."/>
            <person name="Gorbushina A."/>
            <person name="Stielow B."/>
            <person name="Teixiera M."/>
            <person name="Abouelleil A."/>
            <person name="Chapman S.B."/>
            <person name="Priest M."/>
            <person name="Young S.K."/>
            <person name="Wortman J."/>
            <person name="Nusbaum C."/>
            <person name="Birren B."/>
        </authorList>
    </citation>
    <scope>NUCLEOTIDE SEQUENCE [LARGE SCALE GENOMIC DNA]</scope>
    <source>
        <strain evidence="7 8">CBS 89968</strain>
    </source>
</reference>
<dbReference type="Gene3D" id="1.20.1250.20">
    <property type="entry name" value="MFS general substrate transporter like domains"/>
    <property type="match status" value="1"/>
</dbReference>
<dbReference type="RefSeq" id="XP_016230295.1">
    <property type="nucleotide sequence ID" value="XM_016385351.1"/>
</dbReference>
<evidence type="ECO:0000313" key="8">
    <source>
        <dbReference type="Proteomes" id="UP000053328"/>
    </source>
</evidence>
<dbReference type="EMBL" id="KN847500">
    <property type="protein sequence ID" value="KIW10079.1"/>
    <property type="molecule type" value="Genomic_DNA"/>
</dbReference>
<dbReference type="PANTHER" id="PTHR23502">
    <property type="entry name" value="MAJOR FACILITATOR SUPERFAMILY"/>
    <property type="match status" value="1"/>
</dbReference>
<feature type="transmembrane region" description="Helical" evidence="5">
    <location>
        <begin position="283"/>
        <end position="305"/>
    </location>
</feature>
<feature type="transmembrane region" description="Helical" evidence="5">
    <location>
        <begin position="325"/>
        <end position="348"/>
    </location>
</feature>
<dbReference type="HOGENOM" id="CLU_008455_13_6_1"/>
<dbReference type="PANTHER" id="PTHR23502:SF160">
    <property type="entry name" value="MAJOR FACILITATOR SUPERFAMILY (MFS) PROFILE DOMAIN-CONTAINING PROTEIN-RELATED"/>
    <property type="match status" value="1"/>
</dbReference>
<dbReference type="GO" id="GO:0005886">
    <property type="term" value="C:plasma membrane"/>
    <property type="evidence" value="ECO:0007669"/>
    <property type="project" value="TreeGrafter"/>
</dbReference>
<evidence type="ECO:0000259" key="6">
    <source>
        <dbReference type="PROSITE" id="PS50850"/>
    </source>
</evidence>
<accession>A0A0D2BFG9</accession>
<dbReference type="Pfam" id="PF07690">
    <property type="entry name" value="MFS_1"/>
    <property type="match status" value="1"/>
</dbReference>
<comment type="subcellular location">
    <subcellularLocation>
        <location evidence="1">Membrane</location>
        <topology evidence="1">Multi-pass membrane protein</topology>
    </subcellularLocation>
</comment>
<evidence type="ECO:0000256" key="3">
    <source>
        <dbReference type="ARBA" id="ARBA00022989"/>
    </source>
</evidence>
<dbReference type="GO" id="GO:0022857">
    <property type="term" value="F:transmembrane transporter activity"/>
    <property type="evidence" value="ECO:0007669"/>
    <property type="project" value="InterPro"/>
</dbReference>